<evidence type="ECO:0000313" key="2">
    <source>
        <dbReference type="Proteomes" id="UP000075243"/>
    </source>
</evidence>
<dbReference type="SUPFAM" id="SSF56672">
    <property type="entry name" value="DNA/RNA polymerases"/>
    <property type="match status" value="1"/>
</dbReference>
<proteinExistence type="predicted"/>
<sequence>MNSPTQAHYKATTRILRYLKGSPGLGLFFPRNSQLQVKGFCDANWGGCLDTRRSITGYCFFVGDALISWRSKKQPTVVGSSAEVEYRALGVATCELQWIHFLLQDLRVCLPKSHLLFCDNQSALDIAHNPVFHERTKYLEMDCHLVREKLQAGLMHLLPIPSKAQLADFFTKALFPKLFHDFLTKLGVLDIFRPPA</sequence>
<dbReference type="STRING" id="3821.A0A151TUA0"/>
<reference evidence="1 2" key="1">
    <citation type="journal article" date="2012" name="Nat. Biotechnol.">
        <title>Draft genome sequence of pigeonpea (Cajanus cajan), an orphan legume crop of resource-poor farmers.</title>
        <authorList>
            <person name="Varshney R.K."/>
            <person name="Chen W."/>
            <person name="Li Y."/>
            <person name="Bharti A.K."/>
            <person name="Saxena R.K."/>
            <person name="Schlueter J.A."/>
            <person name="Donoghue M.T."/>
            <person name="Azam S."/>
            <person name="Fan G."/>
            <person name="Whaley A.M."/>
            <person name="Farmer A.D."/>
            <person name="Sheridan J."/>
            <person name="Iwata A."/>
            <person name="Tuteja R."/>
            <person name="Penmetsa R.V."/>
            <person name="Wu W."/>
            <person name="Upadhyaya H.D."/>
            <person name="Yang S.P."/>
            <person name="Shah T."/>
            <person name="Saxena K.B."/>
            <person name="Michael T."/>
            <person name="McCombie W.R."/>
            <person name="Yang B."/>
            <person name="Zhang G."/>
            <person name="Yang H."/>
            <person name="Wang J."/>
            <person name="Spillane C."/>
            <person name="Cook D.R."/>
            <person name="May G.D."/>
            <person name="Xu X."/>
            <person name="Jackson S.A."/>
        </authorList>
    </citation>
    <scope>NUCLEOTIDE SEQUENCE [LARGE SCALE GENOMIC DNA]</scope>
    <source>
        <strain evidence="2">cv. Asha</strain>
    </source>
</reference>
<protein>
    <submittedName>
        <fullName evidence="1">Copia protein</fullName>
    </submittedName>
</protein>
<accession>A0A151TUA0</accession>
<evidence type="ECO:0000313" key="1">
    <source>
        <dbReference type="EMBL" id="KYP70578.1"/>
    </source>
</evidence>
<dbReference type="InterPro" id="IPR043502">
    <property type="entry name" value="DNA/RNA_pol_sf"/>
</dbReference>
<dbReference type="Gramene" id="C.cajan_09530.t">
    <property type="protein sequence ID" value="C.cajan_09530.t.cds1"/>
    <property type="gene ID" value="C.cajan_09530"/>
</dbReference>
<gene>
    <name evidence="1" type="ORF">KK1_009798</name>
</gene>
<dbReference type="PANTHER" id="PTHR11439">
    <property type="entry name" value="GAG-POL-RELATED RETROTRANSPOSON"/>
    <property type="match status" value="1"/>
</dbReference>
<dbReference type="EMBL" id="CM003605">
    <property type="protein sequence ID" value="KYP70578.1"/>
    <property type="molecule type" value="Genomic_DNA"/>
</dbReference>
<dbReference type="PANTHER" id="PTHR11439:SF470">
    <property type="entry name" value="CYSTEINE-RICH RLK (RECEPTOR-LIKE PROTEIN KINASE) 8"/>
    <property type="match status" value="1"/>
</dbReference>
<dbReference type="CDD" id="cd09272">
    <property type="entry name" value="RNase_HI_RT_Ty1"/>
    <property type="match status" value="1"/>
</dbReference>
<name>A0A151TUA0_CAJCA</name>
<dbReference type="AlphaFoldDB" id="A0A151TUA0"/>
<dbReference type="Proteomes" id="UP000075243">
    <property type="component" value="Chromosome 3"/>
</dbReference>
<keyword evidence="2" id="KW-1185">Reference proteome</keyword>
<organism evidence="1 2">
    <name type="scientific">Cajanus cajan</name>
    <name type="common">Pigeon pea</name>
    <name type="synonym">Cajanus indicus</name>
    <dbReference type="NCBI Taxonomy" id="3821"/>
    <lineage>
        <taxon>Eukaryota</taxon>
        <taxon>Viridiplantae</taxon>
        <taxon>Streptophyta</taxon>
        <taxon>Embryophyta</taxon>
        <taxon>Tracheophyta</taxon>
        <taxon>Spermatophyta</taxon>
        <taxon>Magnoliopsida</taxon>
        <taxon>eudicotyledons</taxon>
        <taxon>Gunneridae</taxon>
        <taxon>Pentapetalae</taxon>
        <taxon>rosids</taxon>
        <taxon>fabids</taxon>
        <taxon>Fabales</taxon>
        <taxon>Fabaceae</taxon>
        <taxon>Papilionoideae</taxon>
        <taxon>50 kb inversion clade</taxon>
        <taxon>NPAAA clade</taxon>
        <taxon>indigoferoid/millettioid clade</taxon>
        <taxon>Phaseoleae</taxon>
        <taxon>Cajanus</taxon>
    </lineage>
</organism>